<organism evidence="1 2">
    <name type="scientific">Kwoniella europaea PYCC6329</name>
    <dbReference type="NCBI Taxonomy" id="1423913"/>
    <lineage>
        <taxon>Eukaryota</taxon>
        <taxon>Fungi</taxon>
        <taxon>Dikarya</taxon>
        <taxon>Basidiomycota</taxon>
        <taxon>Agaricomycotina</taxon>
        <taxon>Tremellomycetes</taxon>
        <taxon>Tremellales</taxon>
        <taxon>Cryptococcaceae</taxon>
        <taxon>Kwoniella</taxon>
    </lineage>
</organism>
<dbReference type="RefSeq" id="XP_066082226.1">
    <property type="nucleotide sequence ID" value="XM_066226129.1"/>
</dbReference>
<dbReference type="GeneID" id="91101131"/>
<keyword evidence="2" id="KW-1185">Reference proteome</keyword>
<gene>
    <name evidence="1" type="ORF">V865_002327</name>
</gene>
<evidence type="ECO:0000313" key="2">
    <source>
        <dbReference type="Proteomes" id="UP001358614"/>
    </source>
</evidence>
<dbReference type="EMBL" id="CP144089">
    <property type="protein sequence ID" value="WWD04259.1"/>
    <property type="molecule type" value="Genomic_DNA"/>
</dbReference>
<protein>
    <submittedName>
        <fullName evidence="1">Uncharacterized protein</fullName>
    </submittedName>
</protein>
<dbReference type="Proteomes" id="UP001358614">
    <property type="component" value="Chromosome 1"/>
</dbReference>
<dbReference type="KEGG" id="ker:91101131"/>
<name>A0AAX4KDX8_9TREE</name>
<accession>A0AAX4KDX8</accession>
<sequence length="587" mass="65100">MEDIWSLSKSLHEILSAPEGGESLASTVEGYLTASESSKTIAVCEILLELLNEGDEASQTDRKQVILSDTSLTYLPLLLPLSTSITSAKELVCLIAEYSKAREVVLGLTEGIQSIVDRAEGYQVSDDEGDFDDEEIAVDWPGLIGEYELIIKCLNIAIPRLPNSRSTPTLLSLSESISSSLPILSHQATTKSARVLLKELCGLVNIIWVWVQNTSDKGGGEQRAILSYMLFESITLLGHKVNAKLTERWFLNNFPKFQNLPTSDESLEGWEAGQEVLDLAWSTGQTLDFTPSDLVHKIIDPSHLTVHSSLASLNLLSSQLATQDITTLLLSLVSPTLLDDSMPILCVALSGSSVDAGVSYTWAVVHHLSDKKEGTVEYDNASMLLELLVPLTAQHPSSLMRLALFKLIGGIITLQSAVVNKIELFKQLLEPANPFDNIRIQSLSLLRESISSKEILSPILVEILFPILFVSPSEQDPEANPFTYSPSDLLNSPYIQWWTECLTLLWFILDFDKEDITGAWKRFEGDDGLRAWTEGIEKKMTELQVFLTDNKEDDMDEFGGAQFAVMRFEDALNRVKGNIQYRLERDG</sequence>
<proteinExistence type="predicted"/>
<evidence type="ECO:0000313" key="1">
    <source>
        <dbReference type="EMBL" id="WWD04259.1"/>
    </source>
</evidence>
<dbReference type="AlphaFoldDB" id="A0AAX4KDX8"/>
<reference evidence="1 2" key="1">
    <citation type="submission" date="2024-01" db="EMBL/GenBank/DDBJ databases">
        <title>Comparative genomics of Cryptococcus and Kwoniella reveals pathogenesis evolution and contrasting modes of karyotype evolution via chromosome fusion or intercentromeric recombination.</title>
        <authorList>
            <person name="Coelho M.A."/>
            <person name="David-Palma M."/>
            <person name="Shea T."/>
            <person name="Bowers K."/>
            <person name="McGinley-Smith S."/>
            <person name="Mohammad A.W."/>
            <person name="Gnirke A."/>
            <person name="Yurkov A.M."/>
            <person name="Nowrousian M."/>
            <person name="Sun S."/>
            <person name="Cuomo C.A."/>
            <person name="Heitman J."/>
        </authorList>
    </citation>
    <scope>NUCLEOTIDE SEQUENCE [LARGE SCALE GENOMIC DNA]</scope>
    <source>
        <strain evidence="1 2">PYCC6329</strain>
    </source>
</reference>